<dbReference type="PANTHER" id="PTHR30465">
    <property type="entry name" value="INNER MEMBRANE ABC TRANSPORTER"/>
    <property type="match status" value="1"/>
</dbReference>
<feature type="transmembrane region" description="Helical" evidence="7">
    <location>
        <begin position="12"/>
        <end position="32"/>
    </location>
</feature>
<dbReference type="Pfam" id="PF00528">
    <property type="entry name" value="BPD_transp_1"/>
    <property type="match status" value="1"/>
</dbReference>
<keyword evidence="6 7" id="KW-0472">Membrane</keyword>
<reference evidence="9 10" key="1">
    <citation type="submission" date="2024-08" db="EMBL/GenBank/DDBJ databases">
        <title>Two novel Cytobacillus novel species.</title>
        <authorList>
            <person name="Liu G."/>
        </authorList>
    </citation>
    <scope>NUCLEOTIDE SEQUENCE [LARGE SCALE GENOMIC DNA]</scope>
    <source>
        <strain evidence="9 10">FJAT-54145</strain>
    </source>
</reference>
<keyword evidence="3" id="KW-1003">Cell membrane</keyword>
<dbReference type="Proteomes" id="UP001601059">
    <property type="component" value="Unassembled WGS sequence"/>
</dbReference>
<comment type="subcellular location">
    <subcellularLocation>
        <location evidence="1 7">Cell membrane</location>
        <topology evidence="1 7">Multi-pass membrane protein</topology>
    </subcellularLocation>
</comment>
<accession>A0ABW6K870</accession>
<dbReference type="PANTHER" id="PTHR30465:SF44">
    <property type="entry name" value="ABC-TYPE DIPEPTIDE_OLIGOPEPTIDE TRANSPORT SYSTEM, PERMEASE COMPONENT"/>
    <property type="match status" value="1"/>
</dbReference>
<dbReference type="EMBL" id="JBIACK010000002">
    <property type="protein sequence ID" value="MFE8700409.1"/>
    <property type="molecule type" value="Genomic_DNA"/>
</dbReference>
<evidence type="ECO:0000256" key="7">
    <source>
        <dbReference type="RuleBase" id="RU363032"/>
    </source>
</evidence>
<keyword evidence="5 7" id="KW-1133">Transmembrane helix</keyword>
<keyword evidence="10" id="KW-1185">Reference proteome</keyword>
<dbReference type="Gene3D" id="1.10.3720.10">
    <property type="entry name" value="MetI-like"/>
    <property type="match status" value="1"/>
</dbReference>
<evidence type="ECO:0000256" key="4">
    <source>
        <dbReference type="ARBA" id="ARBA00022692"/>
    </source>
</evidence>
<feature type="transmembrane region" description="Helical" evidence="7">
    <location>
        <begin position="161"/>
        <end position="180"/>
    </location>
</feature>
<dbReference type="RefSeq" id="WP_389359546.1">
    <property type="nucleotide sequence ID" value="NZ_JBIACK010000002.1"/>
</dbReference>
<evidence type="ECO:0000256" key="2">
    <source>
        <dbReference type="ARBA" id="ARBA00022448"/>
    </source>
</evidence>
<comment type="caution">
    <text evidence="9">The sequence shown here is derived from an EMBL/GenBank/DDBJ whole genome shotgun (WGS) entry which is preliminary data.</text>
</comment>
<evidence type="ECO:0000256" key="5">
    <source>
        <dbReference type="ARBA" id="ARBA00022989"/>
    </source>
</evidence>
<protein>
    <submittedName>
        <fullName evidence="9">ABC transporter permease</fullName>
    </submittedName>
</protein>
<evidence type="ECO:0000256" key="6">
    <source>
        <dbReference type="ARBA" id="ARBA00023136"/>
    </source>
</evidence>
<gene>
    <name evidence="9" type="ORF">ACFYKX_07280</name>
</gene>
<evidence type="ECO:0000313" key="10">
    <source>
        <dbReference type="Proteomes" id="UP001601059"/>
    </source>
</evidence>
<evidence type="ECO:0000313" key="9">
    <source>
        <dbReference type="EMBL" id="MFE8700409.1"/>
    </source>
</evidence>
<evidence type="ECO:0000256" key="3">
    <source>
        <dbReference type="ARBA" id="ARBA00022475"/>
    </source>
</evidence>
<evidence type="ECO:0000259" key="8">
    <source>
        <dbReference type="PROSITE" id="PS50928"/>
    </source>
</evidence>
<feature type="domain" description="ABC transmembrane type-1" evidence="8">
    <location>
        <begin position="78"/>
        <end position="281"/>
    </location>
</feature>
<evidence type="ECO:0000256" key="1">
    <source>
        <dbReference type="ARBA" id="ARBA00004651"/>
    </source>
</evidence>
<dbReference type="InterPro" id="IPR035906">
    <property type="entry name" value="MetI-like_sf"/>
</dbReference>
<keyword evidence="4 7" id="KW-0812">Transmembrane</keyword>
<dbReference type="InterPro" id="IPR000515">
    <property type="entry name" value="MetI-like"/>
</dbReference>
<name>A0ABW6K870_9BACI</name>
<feature type="transmembrane region" description="Helical" evidence="7">
    <location>
        <begin position="214"/>
        <end position="240"/>
    </location>
</feature>
<feature type="transmembrane region" description="Helical" evidence="7">
    <location>
        <begin position="80"/>
        <end position="105"/>
    </location>
</feature>
<feature type="transmembrane region" description="Helical" evidence="7">
    <location>
        <begin position="260"/>
        <end position="281"/>
    </location>
</feature>
<feature type="transmembrane region" description="Helical" evidence="7">
    <location>
        <begin position="117"/>
        <end position="141"/>
    </location>
</feature>
<dbReference type="PROSITE" id="PS50928">
    <property type="entry name" value="ABC_TM1"/>
    <property type="match status" value="1"/>
</dbReference>
<dbReference type="SUPFAM" id="SSF161098">
    <property type="entry name" value="MetI-like"/>
    <property type="match status" value="1"/>
</dbReference>
<sequence>MKIIAMKIIKFLLLVITAVFGFIFFMIFPRLFNLKEEDISIKWDQIIPTLKVIFIHLSELSYESFESFLLQGSLLEGYKYSLTIMSISTLIVISIGSIIAFAVIIMPLKLRNLAKNFLNFFEGIPDLLIIFTLQFTVIIVFKNYGIKLFQLYGFGEAQPLFFPTITTSILPSLFFAQFLINIMEEEKEKNYILLGQAKGLSKIYIYVNHLLRNIFPFIIIHFKTIFYMILSNLVLIEYMFGLGGYTHELFVALTHPRSTVLTIIYSLFLLIIPVLVLELLIGIIGKVKSKKVGVSI</sequence>
<organism evidence="9 10">
    <name type="scientific">Cytobacillus spartinae</name>
    <dbReference type="NCBI Taxonomy" id="3299023"/>
    <lineage>
        <taxon>Bacteria</taxon>
        <taxon>Bacillati</taxon>
        <taxon>Bacillota</taxon>
        <taxon>Bacilli</taxon>
        <taxon>Bacillales</taxon>
        <taxon>Bacillaceae</taxon>
        <taxon>Cytobacillus</taxon>
    </lineage>
</organism>
<dbReference type="CDD" id="cd06261">
    <property type="entry name" value="TM_PBP2"/>
    <property type="match status" value="1"/>
</dbReference>
<keyword evidence="2 7" id="KW-0813">Transport</keyword>
<comment type="similarity">
    <text evidence="7">Belongs to the binding-protein-dependent transport system permease family.</text>
</comment>
<proteinExistence type="inferred from homology"/>